<gene>
    <name evidence="1" type="ORF">Dxin01_03385</name>
</gene>
<sequence length="151" mass="16926">MLVVAPAFLGAQAADSSALKADIRRNYQEINDLAQRGQLTVKQRKCPGVAPEFSLMTDRAGVIRRYVLTTGTDDSALSFQHDYDRAGRLTFVLVTYGSVHGQTYEWRLYFSPSGRVFDLIRTAGMAPFNEALLWKYVTSAPAIDWKSNWCP</sequence>
<dbReference type="Proteomes" id="UP001458946">
    <property type="component" value="Unassembled WGS sequence"/>
</dbReference>
<protein>
    <submittedName>
        <fullName evidence="1">Uncharacterized protein</fullName>
    </submittedName>
</protein>
<accession>A0ABP9VEF8</accession>
<evidence type="ECO:0000313" key="1">
    <source>
        <dbReference type="EMBL" id="GAA5503626.1"/>
    </source>
</evidence>
<organism evidence="1 2">
    <name type="scientific">Deinococcus xinjiangensis</name>
    <dbReference type="NCBI Taxonomy" id="457454"/>
    <lineage>
        <taxon>Bacteria</taxon>
        <taxon>Thermotogati</taxon>
        <taxon>Deinococcota</taxon>
        <taxon>Deinococci</taxon>
        <taxon>Deinococcales</taxon>
        <taxon>Deinococcaceae</taxon>
        <taxon>Deinococcus</taxon>
    </lineage>
</organism>
<keyword evidence="2" id="KW-1185">Reference proteome</keyword>
<dbReference type="EMBL" id="BAABRN010000058">
    <property type="protein sequence ID" value="GAA5503626.1"/>
    <property type="molecule type" value="Genomic_DNA"/>
</dbReference>
<comment type="caution">
    <text evidence="1">The sequence shown here is derived from an EMBL/GenBank/DDBJ whole genome shotgun (WGS) entry which is preliminary data.</text>
</comment>
<name>A0ABP9VEF8_9DEIO</name>
<evidence type="ECO:0000313" key="2">
    <source>
        <dbReference type="Proteomes" id="UP001458946"/>
    </source>
</evidence>
<reference evidence="1 2" key="1">
    <citation type="submission" date="2024-02" db="EMBL/GenBank/DDBJ databases">
        <title>Deinococcus xinjiangensis NBRC 107630.</title>
        <authorList>
            <person name="Ichikawa N."/>
            <person name="Katano-Makiyama Y."/>
            <person name="Hidaka K."/>
        </authorList>
    </citation>
    <scope>NUCLEOTIDE SEQUENCE [LARGE SCALE GENOMIC DNA]</scope>
    <source>
        <strain evidence="1 2">NBRC 107630</strain>
    </source>
</reference>
<proteinExistence type="predicted"/>